<sequence length="432" mass="49588">MVENCRLPDEVLSIVFSYCDKNTCLNGIGVACKKFRSLAARYGWKQSIIWDVDSSGVYALYKANDDSSISGNCRMLLGLSADEHVPVPQIQKCMEKLPLYYQINRIELSLPVRMNTSFVGNAKSVVKRHPHLFKIKEIQVFTIGDALNNSADFVLLCNFLDLFVIPGVTTLEMNVNLTGMYDDFINYVQARNLLVKNWSMSVTDANELEKTLKNLLTGKRDFCRNGSFSVHIENYKEEEIVSAMNDFADKAAGQGFHFNSIVAENYNILDSKFNMGVDAPVEVYNFKKSLFLFYGCYASGGRYEIRRAQKFANIKVKLEALAPKDEEWKYEWYTANIIAKKKILFRIFAYPDLQDLDQEDSRILHPNDLRNFKFIPNYQDDDLLITYHECSPDDDGKIDLEWLAADSLWEQATEVDRIDDSFPFTIRVTKDS</sequence>
<dbReference type="CDD" id="cd09917">
    <property type="entry name" value="F-box_SF"/>
    <property type="match status" value="1"/>
</dbReference>
<evidence type="ECO:0000313" key="2">
    <source>
        <dbReference type="Proteomes" id="UP001175271"/>
    </source>
</evidence>
<protein>
    <recommendedName>
        <fullName evidence="3">F-box domain-containing protein</fullName>
    </recommendedName>
</protein>
<reference evidence="1" key="1">
    <citation type="submission" date="2023-06" db="EMBL/GenBank/DDBJ databases">
        <title>Genomic analysis of the entomopathogenic nematode Steinernema hermaphroditum.</title>
        <authorList>
            <person name="Schwarz E.M."/>
            <person name="Heppert J.K."/>
            <person name="Baniya A."/>
            <person name="Schwartz H.T."/>
            <person name="Tan C.-H."/>
            <person name="Antoshechkin I."/>
            <person name="Sternberg P.W."/>
            <person name="Goodrich-Blair H."/>
            <person name="Dillman A.R."/>
        </authorList>
    </citation>
    <scope>NUCLEOTIDE SEQUENCE</scope>
    <source>
        <strain evidence="1">PS9179</strain>
        <tissue evidence="1">Whole animal</tissue>
    </source>
</reference>
<accession>A0AA39H8Y7</accession>
<comment type="caution">
    <text evidence="1">The sequence shown here is derived from an EMBL/GenBank/DDBJ whole genome shotgun (WGS) entry which is preliminary data.</text>
</comment>
<dbReference type="PROSITE" id="PS51257">
    <property type="entry name" value="PROKAR_LIPOPROTEIN"/>
    <property type="match status" value="1"/>
</dbReference>
<keyword evidence="2" id="KW-1185">Reference proteome</keyword>
<gene>
    <name evidence="1" type="ORF">QR680_015488</name>
</gene>
<dbReference type="AlphaFoldDB" id="A0AA39H8Y7"/>
<name>A0AA39H8Y7_9BILA</name>
<organism evidence="1 2">
    <name type="scientific">Steinernema hermaphroditum</name>
    <dbReference type="NCBI Taxonomy" id="289476"/>
    <lineage>
        <taxon>Eukaryota</taxon>
        <taxon>Metazoa</taxon>
        <taxon>Ecdysozoa</taxon>
        <taxon>Nematoda</taxon>
        <taxon>Chromadorea</taxon>
        <taxon>Rhabditida</taxon>
        <taxon>Tylenchina</taxon>
        <taxon>Panagrolaimomorpha</taxon>
        <taxon>Strongyloidoidea</taxon>
        <taxon>Steinernematidae</taxon>
        <taxon>Steinernema</taxon>
    </lineage>
</organism>
<dbReference type="Proteomes" id="UP001175271">
    <property type="component" value="Unassembled WGS sequence"/>
</dbReference>
<evidence type="ECO:0000313" key="1">
    <source>
        <dbReference type="EMBL" id="KAK0400871.1"/>
    </source>
</evidence>
<proteinExistence type="predicted"/>
<evidence type="ECO:0008006" key="3">
    <source>
        <dbReference type="Google" id="ProtNLM"/>
    </source>
</evidence>
<dbReference type="EMBL" id="JAUCMV010000004">
    <property type="protein sequence ID" value="KAK0400871.1"/>
    <property type="molecule type" value="Genomic_DNA"/>
</dbReference>